<sequence length="398" mass="44851">MCVCVLVSYIVYAGMHLAPDYNPSALTRSRKWTPTLTSGRVRGSYAFLPSLVFSRLRRLEFGFTLFAMRAASRLAAQSFRHCPASFGASLRSVSTVAPSMFRGSLLVAVRGFAKVSSVQGKIEVPPGGFVTEDVKIDMNASFGGSFARGVFAEREIGYGREVMNLPAYCMYISENDRQPLREQVLIMTKEIFSKVVYGTPQEQHYVKHRILSLMSGGFSYFTRERDVFDFAEEVRAPGAGGAFRNGSSFLMSGEFSSYDLQKLPLIIEFNRFEVDYRGRRGICLFPEASYLNHSCEPNVELSITYNSIKNNFFLSARAVRPIREGEELFINYMPGNNLPLSRLALAMKKRWGFECSCVKCKSRAVGAVTVVFVVLLIPIIVYIRRFIVERTKEKHRSL</sequence>
<dbReference type="GO" id="GO:0005634">
    <property type="term" value="C:nucleus"/>
    <property type="evidence" value="ECO:0007669"/>
    <property type="project" value="TreeGrafter"/>
</dbReference>
<dbReference type="PANTHER" id="PTHR12197:SF275">
    <property type="entry name" value="SET DOMAIN-CONTAINING PROTEIN"/>
    <property type="match status" value="1"/>
</dbReference>
<keyword evidence="1" id="KW-0812">Transmembrane</keyword>
<dbReference type="PANTHER" id="PTHR12197">
    <property type="entry name" value="HISTONE-LYSINE N-METHYLTRANSFERASE SMYD"/>
    <property type="match status" value="1"/>
</dbReference>
<evidence type="ECO:0000313" key="3">
    <source>
        <dbReference type="EMBL" id="GET89659.1"/>
    </source>
</evidence>
<dbReference type="InterPro" id="IPR050869">
    <property type="entry name" value="H3K4_H4K5_MeTrfase"/>
</dbReference>
<reference evidence="3" key="1">
    <citation type="submission" date="2019-11" db="EMBL/GenBank/DDBJ databases">
        <title>Leishmania tarentolae CDS.</title>
        <authorList>
            <person name="Goto Y."/>
            <person name="Yamagishi J."/>
        </authorList>
    </citation>
    <scope>NUCLEOTIDE SEQUENCE [LARGE SCALE GENOMIC DNA]</scope>
    <source>
        <strain evidence="3">Parrot Tar II</strain>
    </source>
</reference>
<proteinExistence type="predicted"/>
<dbReference type="PROSITE" id="PS50280">
    <property type="entry name" value="SET"/>
    <property type="match status" value="1"/>
</dbReference>
<dbReference type="Pfam" id="PF00856">
    <property type="entry name" value="SET"/>
    <property type="match status" value="1"/>
</dbReference>
<gene>
    <name evidence="3" type="ORF">LtaPh_2701600</name>
</gene>
<evidence type="ECO:0000256" key="1">
    <source>
        <dbReference type="SAM" id="Phobius"/>
    </source>
</evidence>
<feature type="transmembrane region" description="Helical" evidence="1">
    <location>
        <begin position="364"/>
        <end position="383"/>
    </location>
</feature>
<dbReference type="SUPFAM" id="SSF82199">
    <property type="entry name" value="SET domain"/>
    <property type="match status" value="1"/>
</dbReference>
<accession>A0A640KQ95</accession>
<dbReference type="EMBL" id="BLBS01000037">
    <property type="protein sequence ID" value="GET89659.1"/>
    <property type="molecule type" value="Genomic_DNA"/>
</dbReference>
<dbReference type="Gene3D" id="2.170.270.10">
    <property type="entry name" value="SET domain"/>
    <property type="match status" value="1"/>
</dbReference>
<comment type="caution">
    <text evidence="3">The sequence shown here is derived from an EMBL/GenBank/DDBJ whole genome shotgun (WGS) entry which is preliminary data.</text>
</comment>
<keyword evidence="4" id="KW-1185">Reference proteome</keyword>
<dbReference type="CDD" id="cd20071">
    <property type="entry name" value="SET_SMYD"/>
    <property type="match status" value="1"/>
</dbReference>
<evidence type="ECO:0000259" key="2">
    <source>
        <dbReference type="PROSITE" id="PS50280"/>
    </source>
</evidence>
<keyword evidence="1" id="KW-0472">Membrane</keyword>
<name>A0A640KQ95_LEITA</name>
<dbReference type="Proteomes" id="UP000419144">
    <property type="component" value="Unassembled WGS sequence"/>
</dbReference>
<dbReference type="VEuPathDB" id="TriTrypDB:LtaPh_2701600"/>
<dbReference type="SMART" id="SM00317">
    <property type="entry name" value="SET"/>
    <property type="match status" value="1"/>
</dbReference>
<dbReference type="OrthoDB" id="265717at2759"/>
<organism evidence="3 4">
    <name type="scientific">Leishmania tarentolae</name>
    <name type="common">Sauroleishmania tarentolae</name>
    <dbReference type="NCBI Taxonomy" id="5689"/>
    <lineage>
        <taxon>Eukaryota</taxon>
        <taxon>Discoba</taxon>
        <taxon>Euglenozoa</taxon>
        <taxon>Kinetoplastea</taxon>
        <taxon>Metakinetoplastina</taxon>
        <taxon>Trypanosomatida</taxon>
        <taxon>Trypanosomatidae</taxon>
        <taxon>Leishmaniinae</taxon>
        <taxon>Leishmania</taxon>
        <taxon>lizard Leishmania</taxon>
    </lineage>
</organism>
<evidence type="ECO:0000313" key="4">
    <source>
        <dbReference type="Proteomes" id="UP000419144"/>
    </source>
</evidence>
<protein>
    <recommendedName>
        <fullName evidence="2">SET domain-containing protein</fullName>
    </recommendedName>
</protein>
<keyword evidence="1" id="KW-1133">Transmembrane helix</keyword>
<feature type="domain" description="SET" evidence="2">
    <location>
        <begin position="132"/>
        <end position="333"/>
    </location>
</feature>
<dbReference type="InterPro" id="IPR001214">
    <property type="entry name" value="SET_dom"/>
</dbReference>
<dbReference type="InterPro" id="IPR046341">
    <property type="entry name" value="SET_dom_sf"/>
</dbReference>
<dbReference type="AlphaFoldDB" id="A0A640KQ95"/>